<proteinExistence type="predicted"/>
<accession>A0A7S1FI41</accession>
<keyword evidence="1" id="KW-0732">Signal</keyword>
<gene>
    <name evidence="3" type="ORF">NSCI0253_LOCUS41930</name>
</gene>
<dbReference type="PROSITE" id="PS51462">
    <property type="entry name" value="NUDIX"/>
    <property type="match status" value="1"/>
</dbReference>
<dbReference type="InterPro" id="IPR000086">
    <property type="entry name" value="NUDIX_hydrolase_dom"/>
</dbReference>
<protein>
    <recommendedName>
        <fullName evidence="2">Nudix hydrolase domain-containing protein</fullName>
    </recommendedName>
</protein>
<feature type="domain" description="Nudix hydrolase" evidence="2">
    <location>
        <begin position="78"/>
        <end position="232"/>
    </location>
</feature>
<evidence type="ECO:0000313" key="3">
    <source>
        <dbReference type="EMBL" id="CAD8867575.1"/>
    </source>
</evidence>
<feature type="chain" id="PRO_5031376036" description="Nudix hydrolase domain-containing protein" evidence="1">
    <location>
        <begin position="18"/>
        <end position="272"/>
    </location>
</feature>
<organism evidence="3">
    <name type="scientific">Noctiluca scintillans</name>
    <name type="common">Sea sparkle</name>
    <name type="synonym">Red tide dinoflagellate</name>
    <dbReference type="NCBI Taxonomy" id="2966"/>
    <lineage>
        <taxon>Eukaryota</taxon>
        <taxon>Sar</taxon>
        <taxon>Alveolata</taxon>
        <taxon>Dinophyceae</taxon>
        <taxon>Noctilucales</taxon>
        <taxon>Noctilucaceae</taxon>
        <taxon>Noctiluca</taxon>
    </lineage>
</organism>
<reference evidence="3" key="1">
    <citation type="submission" date="2021-01" db="EMBL/GenBank/DDBJ databases">
        <authorList>
            <person name="Corre E."/>
            <person name="Pelletier E."/>
            <person name="Niang G."/>
            <person name="Scheremetjew M."/>
            <person name="Finn R."/>
            <person name="Kale V."/>
            <person name="Holt S."/>
            <person name="Cochrane G."/>
            <person name="Meng A."/>
            <person name="Brown T."/>
            <person name="Cohen L."/>
        </authorList>
    </citation>
    <scope>NUCLEOTIDE SEQUENCE</scope>
</reference>
<sequence>MWIPSWVFLVTLSIVSSFGDNTPEPHSSANPEPDEACLMQSGARLRDTDPGSTLALTIPETVLNGKEAEALLNLEGVKRDHAAVVILRVPGLEGEPPRFAWQRKTPGYPAKCMENTLCLFGGSKEPEDTYARDTLVRELREELPEAWREAAVGSLRPYARFVIQAPSKTWRNATEKWRFVVCVFEAVLPSVSGQAGLNAVFEGGWEVKTLPQIADERFCWAYDTPFHSFLRHSGHDTVVALPTGDDRHCGCTATRLLADSDVGVWEGGEDWQ</sequence>
<evidence type="ECO:0000256" key="1">
    <source>
        <dbReference type="SAM" id="SignalP"/>
    </source>
</evidence>
<feature type="signal peptide" evidence="1">
    <location>
        <begin position="1"/>
        <end position="17"/>
    </location>
</feature>
<dbReference type="AlphaFoldDB" id="A0A7S1FI41"/>
<name>A0A7S1FI41_NOCSC</name>
<dbReference type="EMBL" id="HBFQ01059226">
    <property type="protein sequence ID" value="CAD8867575.1"/>
    <property type="molecule type" value="Transcribed_RNA"/>
</dbReference>
<evidence type="ECO:0000259" key="2">
    <source>
        <dbReference type="PROSITE" id="PS51462"/>
    </source>
</evidence>